<dbReference type="eggNOG" id="ENOG502SEGF">
    <property type="taxonomic scope" value="Eukaryota"/>
</dbReference>
<dbReference type="GO" id="GO:0005737">
    <property type="term" value="C:cytoplasm"/>
    <property type="evidence" value="ECO:0007669"/>
    <property type="project" value="UniProtKB-SubCell"/>
</dbReference>
<dbReference type="GO" id="GO:0005516">
    <property type="term" value="F:calmodulin binding"/>
    <property type="evidence" value="ECO:0007669"/>
    <property type="project" value="UniProtKB-KW"/>
</dbReference>
<dbReference type="GeneID" id="19944479"/>
<sequence>MSPESERTTRRPLGLLKKPRPKPLPQLSTMDQRILVLFNSKLQRMNQELYRLQSTHTARPPAEMHHAAIVLQRVYRGHRDRTLVFAFFGPRNQQKALLIQRIYRGHRGRCRAKAAWATFWFLHAQRLQAWIRGLFARDYVEHLQLCRIVAAAARIQRVYRGYGGRCIVHRVRHAYHTTCVIELQRVYRGHRGRRIVATIRFENAKNARAIALASALHNISTRCSGCTYPQMTHPSLLMCLFARLLGLFDLRGAKVLCLDGFQRFPTEPLYLFAYSLVLQLQGGSLEVAMVYLNKAKALGLSDAHRQYCETKFFYAALQWRPGDATICLAFAIALQCFGLVRRADALYKQALAGNVHEYNIRRYLARRAFSDTILLNWKRYLCVFKLPLNLRGRLVHKSFLVMGSERMGVTVFRHNHYAVIAPDGGHRCNSIYLADDEIVYLVKQVSDDAGRDTDTPPSAKGHRKTLLALQRRRTGAVVSMKEAAGNHDLKSNVRLSIDHAERILALVVFLPLAAPSSANELLMVIPALLRWREHQARVLQQYESLVTIQRVFRGYLVRFEDARRRLLGHLTQRQMHRLGLTLQQRKFVQERRGNAATRIQAAYRGYCTRCDMRAQGAAATVIQSILRRELAKRRVLAIREGNLHLFPVHRVFHRGLELGGRSLLVAIDQSGLSFRFYGTDYNSCTVLTGCCPRSRTMQLLRFVRYEYATAAIGQPVFVRGSFGAIESVDTTSIVNDIYVVCRLGEPAGGTSVLSLQDAAMAIRTAQAAKRSKSPKANGAPPALYPLPVDVHDIPGIVRVLVPYLALVPTMSVPTRQLQRETNTVAIAVVLPANGPHLFLPSIVPQTVPRRLRNRLPPMLLRQSPKPYATTLRVDSSLQTRSRYRHVPRTPYVTDETLDQVTARPLFEGAVYRQQCPRHFQTLARCKCFLFRVDSSAASHLASLDLALSQGRGDDDRSRLNILTNAIPNRSGRMWLRPKIPARKASAS</sequence>
<dbReference type="Proteomes" id="UP000030762">
    <property type="component" value="Unassembled WGS sequence"/>
</dbReference>
<comment type="subcellular location">
    <subcellularLocation>
        <location evidence="1">Cytoplasm</location>
    </subcellularLocation>
</comment>
<evidence type="ECO:0000256" key="3">
    <source>
        <dbReference type="ARBA" id="ARBA00022737"/>
    </source>
</evidence>
<dbReference type="GO" id="GO:0051295">
    <property type="term" value="P:establishment of meiotic spindle localization"/>
    <property type="evidence" value="ECO:0007669"/>
    <property type="project" value="TreeGrafter"/>
</dbReference>
<dbReference type="PROSITE" id="PS50096">
    <property type="entry name" value="IQ"/>
    <property type="match status" value="5"/>
</dbReference>
<dbReference type="AlphaFoldDB" id="T0S1C0"/>
<protein>
    <submittedName>
        <fullName evidence="6">Uncharacterized protein</fullName>
    </submittedName>
</protein>
<dbReference type="GO" id="GO:0000922">
    <property type="term" value="C:spindle pole"/>
    <property type="evidence" value="ECO:0007669"/>
    <property type="project" value="TreeGrafter"/>
</dbReference>
<dbReference type="PANTHER" id="PTHR22706:SF1">
    <property type="entry name" value="ASSEMBLY FACTOR FOR SPINDLE MICROTUBULES"/>
    <property type="match status" value="1"/>
</dbReference>
<dbReference type="RefSeq" id="XP_008607617.1">
    <property type="nucleotide sequence ID" value="XM_008609395.1"/>
</dbReference>
<proteinExistence type="predicted"/>
<accession>T0S1C0</accession>
<dbReference type="InParanoid" id="T0S1C0"/>
<dbReference type="PANTHER" id="PTHR22706">
    <property type="entry name" value="ASSEMBLY FACTOR FOR SPINDLE MICROTUBULES"/>
    <property type="match status" value="1"/>
</dbReference>
<dbReference type="InterPro" id="IPR000048">
    <property type="entry name" value="IQ_motif_EF-hand-BS"/>
</dbReference>
<dbReference type="VEuPathDB" id="FungiDB:SDRG_03752"/>
<dbReference type="Gene3D" id="1.20.5.190">
    <property type="match status" value="3"/>
</dbReference>
<dbReference type="GO" id="GO:0007051">
    <property type="term" value="P:spindle organization"/>
    <property type="evidence" value="ECO:0007669"/>
    <property type="project" value="TreeGrafter"/>
</dbReference>
<evidence type="ECO:0000256" key="4">
    <source>
        <dbReference type="ARBA" id="ARBA00022860"/>
    </source>
</evidence>
<dbReference type="InterPro" id="IPR051185">
    <property type="entry name" value="ASPM"/>
</dbReference>
<evidence type="ECO:0000313" key="7">
    <source>
        <dbReference type="Proteomes" id="UP000030762"/>
    </source>
</evidence>
<evidence type="ECO:0000256" key="2">
    <source>
        <dbReference type="ARBA" id="ARBA00022490"/>
    </source>
</evidence>
<dbReference type="OMA" id="LARCKCF"/>
<dbReference type="Pfam" id="PF00612">
    <property type="entry name" value="IQ"/>
    <property type="match status" value="4"/>
</dbReference>
<feature type="region of interest" description="Disordered" evidence="5">
    <location>
        <begin position="1"/>
        <end position="26"/>
    </location>
</feature>
<reference evidence="6 7" key="1">
    <citation type="submission" date="2012-04" db="EMBL/GenBank/DDBJ databases">
        <title>The Genome Sequence of Saprolegnia declina VS20.</title>
        <authorList>
            <consortium name="The Broad Institute Genome Sequencing Platform"/>
            <person name="Russ C."/>
            <person name="Nusbaum C."/>
            <person name="Tyler B."/>
            <person name="van West P."/>
            <person name="Dieguez-Uribeondo J."/>
            <person name="de Bruijn I."/>
            <person name="Tripathy S."/>
            <person name="Jiang R."/>
            <person name="Young S.K."/>
            <person name="Zeng Q."/>
            <person name="Gargeya S."/>
            <person name="Fitzgerald M."/>
            <person name="Haas B."/>
            <person name="Abouelleil A."/>
            <person name="Alvarado L."/>
            <person name="Arachchi H.M."/>
            <person name="Berlin A."/>
            <person name="Chapman S.B."/>
            <person name="Goldberg J."/>
            <person name="Griggs A."/>
            <person name="Gujja S."/>
            <person name="Hansen M."/>
            <person name="Howarth C."/>
            <person name="Imamovic A."/>
            <person name="Larimer J."/>
            <person name="McCowen C."/>
            <person name="Montmayeur A."/>
            <person name="Murphy C."/>
            <person name="Neiman D."/>
            <person name="Pearson M."/>
            <person name="Priest M."/>
            <person name="Roberts A."/>
            <person name="Saif S."/>
            <person name="Shea T."/>
            <person name="Sisk P."/>
            <person name="Sykes S."/>
            <person name="Wortman J."/>
            <person name="Nusbaum C."/>
            <person name="Birren B."/>
        </authorList>
    </citation>
    <scope>NUCLEOTIDE SEQUENCE [LARGE SCALE GENOMIC DNA]</scope>
    <source>
        <strain evidence="6 7">VS20</strain>
    </source>
</reference>
<evidence type="ECO:0000256" key="1">
    <source>
        <dbReference type="ARBA" id="ARBA00004496"/>
    </source>
</evidence>
<dbReference type="GO" id="GO:0000278">
    <property type="term" value="P:mitotic cell cycle"/>
    <property type="evidence" value="ECO:0007669"/>
    <property type="project" value="TreeGrafter"/>
</dbReference>
<keyword evidence="7" id="KW-1185">Reference proteome</keyword>
<dbReference type="SMART" id="SM00015">
    <property type="entry name" value="IQ"/>
    <property type="match status" value="7"/>
</dbReference>
<keyword evidence="2" id="KW-0963">Cytoplasm</keyword>
<organism evidence="6 7">
    <name type="scientific">Saprolegnia diclina (strain VS20)</name>
    <dbReference type="NCBI Taxonomy" id="1156394"/>
    <lineage>
        <taxon>Eukaryota</taxon>
        <taxon>Sar</taxon>
        <taxon>Stramenopiles</taxon>
        <taxon>Oomycota</taxon>
        <taxon>Saprolegniomycetes</taxon>
        <taxon>Saprolegniales</taxon>
        <taxon>Saprolegniaceae</taxon>
        <taxon>Saprolegnia</taxon>
    </lineage>
</organism>
<dbReference type="EMBL" id="JH767140">
    <property type="protein sequence ID" value="EQC38793.1"/>
    <property type="molecule type" value="Genomic_DNA"/>
</dbReference>
<dbReference type="CDD" id="cd23767">
    <property type="entry name" value="IQCD"/>
    <property type="match status" value="1"/>
</dbReference>
<dbReference type="OrthoDB" id="190375at2759"/>
<name>T0S1C0_SAPDV</name>
<keyword evidence="4" id="KW-0112">Calmodulin-binding</keyword>
<evidence type="ECO:0000313" key="6">
    <source>
        <dbReference type="EMBL" id="EQC38793.1"/>
    </source>
</evidence>
<gene>
    <name evidence="6" type="ORF">SDRG_03752</name>
</gene>
<keyword evidence="3" id="KW-0677">Repeat</keyword>
<evidence type="ECO:0000256" key="5">
    <source>
        <dbReference type="SAM" id="MobiDB-lite"/>
    </source>
</evidence>